<dbReference type="EMBL" id="AP021874">
    <property type="protein sequence ID" value="BBO71746.1"/>
    <property type="molecule type" value="Genomic_DNA"/>
</dbReference>
<dbReference type="SUPFAM" id="SSF48537">
    <property type="entry name" value="Phospholipase C/P1 nuclease"/>
    <property type="match status" value="1"/>
</dbReference>
<organism evidence="1 2">
    <name type="scientific">Desulfosarcina alkanivorans</name>
    <dbReference type="NCBI Taxonomy" id="571177"/>
    <lineage>
        <taxon>Bacteria</taxon>
        <taxon>Pseudomonadati</taxon>
        <taxon>Thermodesulfobacteriota</taxon>
        <taxon>Desulfobacteria</taxon>
        <taxon>Desulfobacterales</taxon>
        <taxon>Desulfosarcinaceae</taxon>
        <taxon>Desulfosarcina</taxon>
    </lineage>
</organism>
<accession>A0A5K7YR78</accession>
<name>A0A5K7YR78_9BACT</name>
<protein>
    <submittedName>
        <fullName evidence="1">Uncharacterized protein</fullName>
    </submittedName>
</protein>
<dbReference type="Proteomes" id="UP000427906">
    <property type="component" value="Chromosome"/>
</dbReference>
<dbReference type="InterPro" id="IPR008947">
    <property type="entry name" value="PLipase_C/P1_nuclease_dom_sf"/>
</dbReference>
<dbReference type="AlphaFoldDB" id="A0A5K7YR78"/>
<evidence type="ECO:0000313" key="1">
    <source>
        <dbReference type="EMBL" id="BBO71746.1"/>
    </source>
</evidence>
<dbReference type="KEGG" id="dalk:DSCA_56760"/>
<proteinExistence type="predicted"/>
<dbReference type="GO" id="GO:0016788">
    <property type="term" value="F:hydrolase activity, acting on ester bonds"/>
    <property type="evidence" value="ECO:0007669"/>
    <property type="project" value="InterPro"/>
</dbReference>
<keyword evidence="2" id="KW-1185">Reference proteome</keyword>
<evidence type="ECO:0000313" key="2">
    <source>
        <dbReference type="Proteomes" id="UP000427906"/>
    </source>
</evidence>
<gene>
    <name evidence="1" type="ORF">DSCA_56760</name>
</gene>
<reference evidence="1 2" key="1">
    <citation type="submission" date="2019-11" db="EMBL/GenBank/DDBJ databases">
        <title>Comparative genomics of hydrocarbon-degrading Desulfosarcina strains.</title>
        <authorList>
            <person name="Watanabe M."/>
            <person name="Kojima H."/>
            <person name="Fukui M."/>
        </authorList>
    </citation>
    <scope>NUCLEOTIDE SEQUENCE [LARGE SCALE GENOMIC DNA]</scope>
    <source>
        <strain evidence="1 2">PL12</strain>
    </source>
</reference>
<sequence length="671" mass="77929">MLKNGEDYSIKGKKLIEWLQYGAEMEDDPMCRASNHFHNPYLDWTTSGLSDTLKIVDWWCWGTSPYPPNQIYSNVTWATGFIDRGYIDPYSDVQDFNAWDWESARKYYLAYLTGSDLEVGNNVVVADEQRRNQFLTYTFRALGQLMHLIQDTAVPAHVRNDFSQGHTRYLAERESTWNILKWFGNPFEDYVRRRNKTSWFDKEPDNGDFLDFRITDLWDANILRADTTPDQLSQINMSCLGLAEYTSINFLSMFTMFKTDGDDGPLVFPYPKPEHCVVFMEKPQDVLTNLERQYLANWNGHPGETIYKLAAVGYLKYFRDAYFPNISNEKLPVALDDNCYEEYAQKLIPRAIGYSADLLDYFFRGQLSVTTIPRFNNNTFKDIKLNIQNTTETQESMLDGNFFLLIHYKKENADVFVRADHTPYIGELAYQDSIALSFKFTTVEPIFVEEWKDVTFTLAFQGTMGNEIDAVVGKVFKPEVKDLFIENWENGIDKDKWQNTGDDDDDSTQTAIDGHLIMESNQSSNHDGVSRINSLVKDFTSDGSDGILITQTTYFQFSIPKMESYFGDHPEWANHALLLNFNDDTVIEYSGDGRLHNWTSSDLLIPHVFDPAERITDNIHERFEIGGHPIPDPLYLKSIQFMQLASFDTLNDYYFYMDVDDIRLFDTQWEE</sequence>
<dbReference type="Gene3D" id="1.10.575.10">
    <property type="entry name" value="P1 Nuclease"/>
    <property type="match status" value="1"/>
</dbReference>